<dbReference type="EMBL" id="AJWJ01000146">
    <property type="protein sequence ID" value="KAF2074454.1"/>
    <property type="molecule type" value="Genomic_DNA"/>
</dbReference>
<dbReference type="Proteomes" id="UP000695562">
    <property type="component" value="Unassembled WGS sequence"/>
</dbReference>
<protein>
    <recommendedName>
        <fullName evidence="7">Palmitoyltransferase</fullName>
        <ecNumber evidence="7">2.3.1.225</ecNumber>
    </recommendedName>
</protein>
<keyword evidence="11" id="KW-1185">Reference proteome</keyword>
<comment type="catalytic activity">
    <reaction evidence="7">
        <text>L-cysteinyl-[protein] + hexadecanoyl-CoA = S-hexadecanoyl-L-cysteinyl-[protein] + CoA</text>
        <dbReference type="Rhea" id="RHEA:36683"/>
        <dbReference type="Rhea" id="RHEA-COMP:10131"/>
        <dbReference type="Rhea" id="RHEA-COMP:11032"/>
        <dbReference type="ChEBI" id="CHEBI:29950"/>
        <dbReference type="ChEBI" id="CHEBI:57287"/>
        <dbReference type="ChEBI" id="CHEBI:57379"/>
        <dbReference type="ChEBI" id="CHEBI:74151"/>
        <dbReference type="EC" id="2.3.1.225"/>
    </reaction>
</comment>
<dbReference type="GO" id="GO:0016020">
    <property type="term" value="C:membrane"/>
    <property type="evidence" value="ECO:0007669"/>
    <property type="project" value="UniProtKB-SubCell"/>
</dbReference>
<comment type="similarity">
    <text evidence="7">Belongs to the DHHC palmitoyltransferase family.</text>
</comment>
<dbReference type="PANTHER" id="PTHR22883:SF127">
    <property type="entry name" value="ZDHHC-TYPE PALMITOYLTRANSFERASE 3-RELATED"/>
    <property type="match status" value="1"/>
</dbReference>
<dbReference type="InterPro" id="IPR039859">
    <property type="entry name" value="PFA4/ZDH16/20/ERF2-like"/>
</dbReference>
<reference evidence="10" key="1">
    <citation type="submission" date="2020-01" db="EMBL/GenBank/DDBJ databases">
        <title>Development of genomics and gene disruption for Polysphondylium violaceum indicates a role for the polyketide synthase stlB in stalk morphogenesis.</title>
        <authorList>
            <person name="Narita B."/>
            <person name="Kawabe Y."/>
            <person name="Kin K."/>
            <person name="Saito T."/>
            <person name="Gibbs R."/>
            <person name="Kuspa A."/>
            <person name="Muzny D."/>
            <person name="Queller D."/>
            <person name="Richards S."/>
            <person name="Strassman J."/>
            <person name="Sucgang R."/>
            <person name="Worley K."/>
            <person name="Schaap P."/>
        </authorList>
    </citation>
    <scope>NUCLEOTIDE SEQUENCE</scope>
    <source>
        <strain evidence="10">QSvi11</strain>
    </source>
</reference>
<feature type="compositionally biased region" description="Low complexity" evidence="8">
    <location>
        <begin position="373"/>
        <end position="383"/>
    </location>
</feature>
<feature type="compositionally biased region" description="Basic residues" evidence="8">
    <location>
        <begin position="39"/>
        <end position="51"/>
    </location>
</feature>
<evidence type="ECO:0000256" key="3">
    <source>
        <dbReference type="ARBA" id="ARBA00022692"/>
    </source>
</evidence>
<accession>A0A8J4PYK2</accession>
<evidence type="ECO:0000256" key="5">
    <source>
        <dbReference type="ARBA" id="ARBA00023136"/>
    </source>
</evidence>
<name>A0A8J4PYK2_9MYCE</name>
<evidence type="ECO:0000313" key="10">
    <source>
        <dbReference type="EMBL" id="KAF2074454.1"/>
    </source>
</evidence>
<dbReference type="PANTHER" id="PTHR22883">
    <property type="entry name" value="ZINC FINGER DHHC DOMAIN CONTAINING PROTEIN"/>
    <property type="match status" value="1"/>
</dbReference>
<feature type="transmembrane region" description="Helical" evidence="7">
    <location>
        <begin position="462"/>
        <end position="483"/>
    </location>
</feature>
<dbReference type="AlphaFoldDB" id="A0A8J4PYK2"/>
<dbReference type="GO" id="GO:0005794">
    <property type="term" value="C:Golgi apparatus"/>
    <property type="evidence" value="ECO:0007669"/>
    <property type="project" value="TreeGrafter"/>
</dbReference>
<evidence type="ECO:0000259" key="9">
    <source>
        <dbReference type="Pfam" id="PF01529"/>
    </source>
</evidence>
<feature type="region of interest" description="Disordered" evidence="8">
    <location>
        <begin position="276"/>
        <end position="316"/>
    </location>
</feature>
<evidence type="ECO:0000256" key="2">
    <source>
        <dbReference type="ARBA" id="ARBA00022679"/>
    </source>
</evidence>
<dbReference type="InterPro" id="IPR001594">
    <property type="entry name" value="Palmitoyltrfase_DHHC"/>
</dbReference>
<dbReference type="GO" id="GO:0006612">
    <property type="term" value="P:protein targeting to membrane"/>
    <property type="evidence" value="ECO:0007669"/>
    <property type="project" value="TreeGrafter"/>
</dbReference>
<gene>
    <name evidence="10" type="ORF">CYY_004236</name>
</gene>
<dbReference type="EC" id="2.3.1.225" evidence="7"/>
<proteinExistence type="inferred from homology"/>
<feature type="compositionally biased region" description="Low complexity" evidence="8">
    <location>
        <begin position="15"/>
        <end position="38"/>
    </location>
</feature>
<dbReference type="Pfam" id="PF01529">
    <property type="entry name" value="DHHC"/>
    <property type="match status" value="1"/>
</dbReference>
<sequence>MKKKTKLVGASTGDNNNKGVSNGSNNSNDNKNNNNNGNHKNKKKGNKKKTNKPSFSKIYFNGNFITGPDQLLFYIAMVLIVAPQLIYAIVICPTFEQKEIFSIITYVLLFLNIFYFLKAAFTDPGIIPRFKALQTEEGQDVVVLDIISEHTLRSLIGEEQEHQRTSANTTQLTSATTIQIPNHHNTRHYFTPSQQYDQYSNYSFSDIYNENLIIESFNSGINMMATNHQIMDNTSSIQTTGTTPPTNNITDSMIEEKIDLLDHHHDHYNIIESIKDQQTNSQQQQKQEHQTNSISPSSSPQELHHHHHHHHVNTTTATTFHSNLFDTFHRKMNHHKHHLNLKNQQHFQLEEVSSNEDNNDIDHRNQVERDEITSSTSSSSSSSREFSVISMRGDSDDTTIAEMDDISIDNDLQKSELKYCQTCKIYRPPRSSHCSICNNCVSKFDHHCVWIGNCIGERNYRYFLYFLYSTLISCILVLVMSIYTLHILVLKEPDTTTQDSTNSNSSNQQQTEIDKFINILVHDPKGGIW</sequence>
<organism evidence="10 11">
    <name type="scientific">Polysphondylium violaceum</name>
    <dbReference type="NCBI Taxonomy" id="133409"/>
    <lineage>
        <taxon>Eukaryota</taxon>
        <taxon>Amoebozoa</taxon>
        <taxon>Evosea</taxon>
        <taxon>Eumycetozoa</taxon>
        <taxon>Dictyostelia</taxon>
        <taxon>Dictyosteliales</taxon>
        <taxon>Dictyosteliaceae</taxon>
        <taxon>Polysphondylium</taxon>
    </lineage>
</organism>
<comment type="caution">
    <text evidence="10">The sequence shown here is derived from an EMBL/GenBank/DDBJ whole genome shotgun (WGS) entry which is preliminary data.</text>
</comment>
<evidence type="ECO:0000313" key="11">
    <source>
        <dbReference type="Proteomes" id="UP000695562"/>
    </source>
</evidence>
<comment type="subcellular location">
    <subcellularLocation>
        <location evidence="1">Membrane</location>
        <topology evidence="1">Multi-pass membrane protein</topology>
    </subcellularLocation>
</comment>
<feature type="domain" description="Palmitoyltransferase DHHC" evidence="9">
    <location>
        <begin position="414"/>
        <end position="498"/>
    </location>
</feature>
<evidence type="ECO:0000256" key="1">
    <source>
        <dbReference type="ARBA" id="ARBA00004141"/>
    </source>
</evidence>
<keyword evidence="2 7" id="KW-0808">Transferase</keyword>
<evidence type="ECO:0000256" key="4">
    <source>
        <dbReference type="ARBA" id="ARBA00022989"/>
    </source>
</evidence>
<dbReference type="PROSITE" id="PS50216">
    <property type="entry name" value="DHHC"/>
    <property type="match status" value="1"/>
</dbReference>
<feature type="compositionally biased region" description="Polar residues" evidence="8">
    <location>
        <begin position="291"/>
        <end position="301"/>
    </location>
</feature>
<feature type="transmembrane region" description="Helical" evidence="7">
    <location>
        <begin position="71"/>
        <end position="91"/>
    </location>
</feature>
<keyword evidence="3 7" id="KW-0812">Transmembrane</keyword>
<feature type="region of interest" description="Disordered" evidence="8">
    <location>
        <begin position="352"/>
        <end position="389"/>
    </location>
</feature>
<dbReference type="GO" id="GO:0019706">
    <property type="term" value="F:protein-cysteine S-palmitoyltransferase activity"/>
    <property type="evidence" value="ECO:0007669"/>
    <property type="project" value="UniProtKB-EC"/>
</dbReference>
<dbReference type="OrthoDB" id="4096362at2759"/>
<keyword evidence="5 7" id="KW-0472">Membrane</keyword>
<feature type="transmembrane region" description="Helical" evidence="7">
    <location>
        <begin position="103"/>
        <end position="121"/>
    </location>
</feature>
<keyword evidence="6 7" id="KW-0012">Acyltransferase</keyword>
<evidence type="ECO:0000256" key="6">
    <source>
        <dbReference type="ARBA" id="ARBA00023315"/>
    </source>
</evidence>
<evidence type="ECO:0000256" key="7">
    <source>
        <dbReference type="RuleBase" id="RU079119"/>
    </source>
</evidence>
<comment type="domain">
    <text evidence="7">The DHHC domain is required for palmitoyltransferase activity.</text>
</comment>
<dbReference type="GO" id="GO:0005783">
    <property type="term" value="C:endoplasmic reticulum"/>
    <property type="evidence" value="ECO:0007669"/>
    <property type="project" value="TreeGrafter"/>
</dbReference>
<evidence type="ECO:0000256" key="8">
    <source>
        <dbReference type="SAM" id="MobiDB-lite"/>
    </source>
</evidence>
<feature type="region of interest" description="Disordered" evidence="8">
    <location>
        <begin position="1"/>
        <end position="52"/>
    </location>
</feature>
<keyword evidence="4 7" id="KW-1133">Transmembrane helix</keyword>
<feature type="compositionally biased region" description="Basic and acidic residues" evidence="8">
    <location>
        <begin position="360"/>
        <end position="372"/>
    </location>
</feature>